<evidence type="ECO:0000256" key="1">
    <source>
        <dbReference type="SAM" id="MobiDB-lite"/>
    </source>
</evidence>
<dbReference type="KEGG" id="ndp:E2C04_02695"/>
<dbReference type="AlphaFoldDB" id="A0A4P7U8H5"/>
<gene>
    <name evidence="2" type="ORF">E2C04_02695</name>
</gene>
<evidence type="ECO:0000313" key="3">
    <source>
        <dbReference type="Proteomes" id="UP000297025"/>
    </source>
</evidence>
<protein>
    <submittedName>
        <fullName evidence="2">Uncharacterized protein</fullName>
    </submittedName>
</protein>
<name>A0A4P7U8H5_9ACTN</name>
<feature type="region of interest" description="Disordered" evidence="1">
    <location>
        <begin position="63"/>
        <end position="120"/>
    </location>
</feature>
<feature type="compositionally biased region" description="Low complexity" evidence="1">
    <location>
        <begin position="63"/>
        <end position="80"/>
    </location>
</feature>
<dbReference type="EMBL" id="CP038462">
    <property type="protein sequence ID" value="QCC76390.1"/>
    <property type="molecule type" value="Genomic_DNA"/>
</dbReference>
<organism evidence="2 3">
    <name type="scientific">Nocardioides daphniae</name>
    <dbReference type="NCBI Taxonomy" id="402297"/>
    <lineage>
        <taxon>Bacteria</taxon>
        <taxon>Bacillati</taxon>
        <taxon>Actinomycetota</taxon>
        <taxon>Actinomycetes</taxon>
        <taxon>Propionibacteriales</taxon>
        <taxon>Nocardioidaceae</taxon>
        <taxon>Nocardioides</taxon>
    </lineage>
</organism>
<evidence type="ECO:0000313" key="2">
    <source>
        <dbReference type="EMBL" id="QCC76390.1"/>
    </source>
</evidence>
<dbReference type="RefSeq" id="WP_135831439.1">
    <property type="nucleotide sequence ID" value="NZ_CP038462.1"/>
</dbReference>
<dbReference type="Proteomes" id="UP000297025">
    <property type="component" value="Chromosome"/>
</dbReference>
<accession>A0A4P7U8H5</accession>
<reference evidence="2 3" key="1">
    <citation type="journal article" date="2008" name="Int. J. Syst. Evol. Microbiol.">
        <title>Nocardioides daphniae sp. nov., isolated from Daphnia cucullata (Crustacea: Cladocera).</title>
        <authorList>
            <person name="Toth E.M."/>
            <person name="Keki Z."/>
            <person name="Homonnay Z.G."/>
            <person name="Borsodi A.K."/>
            <person name="Marialigeti K."/>
            <person name="Schumann P."/>
        </authorList>
    </citation>
    <scope>NUCLEOTIDE SEQUENCE [LARGE SCALE GENOMIC DNA]</scope>
    <source>
        <strain evidence="2 3">JCM 16608</strain>
    </source>
</reference>
<feature type="compositionally biased region" description="Low complexity" evidence="1">
    <location>
        <begin position="88"/>
        <end position="106"/>
    </location>
</feature>
<sequence length="120" mass="12806">MLQRRDGATWRAVGRVKLGAKKKVTFASAVPTSAKGSVRYRVRAVLGKKTYEAGALTLKVVSAPRSSSPRARAAATPTSPRRTRAPSRRCVPGASSRSSATSTAPGRRSRRPRPRGPARP</sequence>
<feature type="compositionally biased region" description="Basic residues" evidence="1">
    <location>
        <begin position="107"/>
        <end position="120"/>
    </location>
</feature>
<proteinExistence type="predicted"/>